<protein>
    <submittedName>
        <fullName evidence="1">Uncharacterized protein</fullName>
    </submittedName>
</protein>
<keyword evidence="2" id="KW-1185">Reference proteome</keyword>
<proteinExistence type="predicted"/>
<sequence length="85" mass="9237">MDFPELPQADESDMSAVFSAALGVLFETHPEPALLLAKWESIASQFPLMLVKNGEIDMKHNANIVLAQALLAIARNAAERDAESD</sequence>
<dbReference type="EMBL" id="CABPSE010000026">
    <property type="protein sequence ID" value="VVE53202.1"/>
    <property type="molecule type" value="Genomic_DNA"/>
</dbReference>
<dbReference type="Proteomes" id="UP000383971">
    <property type="component" value="Unassembled WGS sequence"/>
</dbReference>
<gene>
    <name evidence="1" type="ORF">PCO31111_04873</name>
</gene>
<name>A0A5E4YXG7_9BURK</name>
<reference evidence="1 2" key="1">
    <citation type="submission" date="2019-08" db="EMBL/GenBank/DDBJ databases">
        <authorList>
            <person name="Peeters C."/>
        </authorList>
    </citation>
    <scope>NUCLEOTIDE SEQUENCE [LARGE SCALE GENOMIC DNA]</scope>
    <source>
        <strain evidence="1 2">LMG 31111</strain>
    </source>
</reference>
<accession>A0A5E4YXG7</accession>
<dbReference type="AlphaFoldDB" id="A0A5E4YXG7"/>
<evidence type="ECO:0000313" key="1">
    <source>
        <dbReference type="EMBL" id="VVE53202.1"/>
    </source>
</evidence>
<dbReference type="RefSeq" id="WP_150587116.1">
    <property type="nucleotide sequence ID" value="NZ_CABPSE010000026.1"/>
</dbReference>
<evidence type="ECO:0000313" key="2">
    <source>
        <dbReference type="Proteomes" id="UP000383971"/>
    </source>
</evidence>
<organism evidence="1 2">
    <name type="scientific">Pandoraea communis</name>
    <dbReference type="NCBI Taxonomy" id="2508297"/>
    <lineage>
        <taxon>Bacteria</taxon>
        <taxon>Pseudomonadati</taxon>
        <taxon>Pseudomonadota</taxon>
        <taxon>Betaproteobacteria</taxon>
        <taxon>Burkholderiales</taxon>
        <taxon>Burkholderiaceae</taxon>
        <taxon>Pandoraea</taxon>
    </lineage>
</organism>